<keyword evidence="1" id="KW-0802">TPR repeat</keyword>
<evidence type="ECO:0000313" key="4">
    <source>
        <dbReference type="EMBL" id="GEU45237.1"/>
    </source>
</evidence>
<keyword evidence="3" id="KW-0812">Transmembrane</keyword>
<dbReference type="AlphaFoldDB" id="A0A6L2K941"/>
<feature type="region of interest" description="Disordered" evidence="2">
    <location>
        <begin position="1"/>
        <end position="37"/>
    </location>
</feature>
<feature type="compositionally biased region" description="Polar residues" evidence="2">
    <location>
        <begin position="12"/>
        <end position="21"/>
    </location>
</feature>
<gene>
    <name evidence="4" type="ORF">Tci_017215</name>
</gene>
<feature type="transmembrane region" description="Helical" evidence="3">
    <location>
        <begin position="130"/>
        <end position="149"/>
    </location>
</feature>
<protein>
    <submittedName>
        <fullName evidence="4">Uncharacterized protein</fullName>
    </submittedName>
</protein>
<dbReference type="InterPro" id="IPR011990">
    <property type="entry name" value="TPR-like_helical_dom_sf"/>
</dbReference>
<keyword evidence="3" id="KW-0472">Membrane</keyword>
<keyword evidence="3" id="KW-1133">Transmembrane helix</keyword>
<dbReference type="Gene3D" id="1.25.40.10">
    <property type="entry name" value="Tetratricopeptide repeat domain"/>
    <property type="match status" value="1"/>
</dbReference>
<dbReference type="EMBL" id="BKCJ010001958">
    <property type="protein sequence ID" value="GEU45237.1"/>
    <property type="molecule type" value="Genomic_DNA"/>
</dbReference>
<proteinExistence type="predicted"/>
<dbReference type="SUPFAM" id="SSF48452">
    <property type="entry name" value="TPR-like"/>
    <property type="match status" value="1"/>
</dbReference>
<dbReference type="PROSITE" id="PS50005">
    <property type="entry name" value="TPR"/>
    <property type="match status" value="1"/>
</dbReference>
<reference evidence="4" key="1">
    <citation type="journal article" date="2019" name="Sci. Rep.">
        <title>Draft genome of Tanacetum cinerariifolium, the natural source of mosquito coil.</title>
        <authorList>
            <person name="Yamashiro T."/>
            <person name="Shiraishi A."/>
            <person name="Satake H."/>
            <person name="Nakayama K."/>
        </authorList>
    </citation>
    <scope>NUCLEOTIDE SEQUENCE</scope>
</reference>
<comment type="caution">
    <text evidence="4">The sequence shown here is derived from an EMBL/GenBank/DDBJ whole genome shotgun (WGS) entry which is preliminary data.</text>
</comment>
<dbReference type="PANTHER" id="PTHR15544:SF0">
    <property type="entry name" value="TETRATRICOPEPTIDE REPEAT PROTEIN 33"/>
    <property type="match status" value="1"/>
</dbReference>
<sequence length="163" mass="18376">MKLTWKNKNNKRPITTTTITNLPFDHNQDPQTSSSHADDTIKVADLYQAQGNKLAEVGKYREALGKWEATITLMPERAALHEQKAQVLLEIGETWKSITAATRKCLSLIYHFILHSSSNEGAYDLLVLNVYSYFSLFIILVASVMRHIIVSQKTILIKCGLSV</sequence>
<accession>A0A6L2K941</accession>
<name>A0A6L2K941_TANCI</name>
<evidence type="ECO:0000256" key="3">
    <source>
        <dbReference type="SAM" id="Phobius"/>
    </source>
</evidence>
<organism evidence="4">
    <name type="scientific">Tanacetum cinerariifolium</name>
    <name type="common">Dalmatian daisy</name>
    <name type="synonym">Chrysanthemum cinerariifolium</name>
    <dbReference type="NCBI Taxonomy" id="118510"/>
    <lineage>
        <taxon>Eukaryota</taxon>
        <taxon>Viridiplantae</taxon>
        <taxon>Streptophyta</taxon>
        <taxon>Embryophyta</taxon>
        <taxon>Tracheophyta</taxon>
        <taxon>Spermatophyta</taxon>
        <taxon>Magnoliopsida</taxon>
        <taxon>eudicotyledons</taxon>
        <taxon>Gunneridae</taxon>
        <taxon>Pentapetalae</taxon>
        <taxon>asterids</taxon>
        <taxon>campanulids</taxon>
        <taxon>Asterales</taxon>
        <taxon>Asteraceae</taxon>
        <taxon>Asteroideae</taxon>
        <taxon>Anthemideae</taxon>
        <taxon>Anthemidinae</taxon>
        <taxon>Tanacetum</taxon>
    </lineage>
</organism>
<evidence type="ECO:0000256" key="2">
    <source>
        <dbReference type="SAM" id="MobiDB-lite"/>
    </source>
</evidence>
<evidence type="ECO:0000256" key="1">
    <source>
        <dbReference type="PROSITE-ProRule" id="PRU00339"/>
    </source>
</evidence>
<dbReference type="InterPro" id="IPR052658">
    <property type="entry name" value="TPR-containing"/>
</dbReference>
<dbReference type="InterPro" id="IPR019734">
    <property type="entry name" value="TPR_rpt"/>
</dbReference>
<feature type="repeat" description="TPR" evidence="1">
    <location>
        <begin position="44"/>
        <end position="77"/>
    </location>
</feature>
<dbReference type="PANTHER" id="PTHR15544">
    <property type="entry name" value="OSMOSIS RESPONSIVE FACTOR"/>
    <property type="match status" value="1"/>
</dbReference>